<evidence type="ECO:0000313" key="3">
    <source>
        <dbReference type="Proteomes" id="UP001341840"/>
    </source>
</evidence>
<sequence length="88" mass="9630">MRITITLIGRPRALAATIVETLLSKTPMEMDSEGGSSASRRSGGGSRGDREFSECKQLVSQFKLRRKAHRYFSDGTGKASPKVQQEGK</sequence>
<name>A0ABU6SCI1_9FABA</name>
<organism evidence="2 3">
    <name type="scientific">Stylosanthes scabra</name>
    <dbReference type="NCBI Taxonomy" id="79078"/>
    <lineage>
        <taxon>Eukaryota</taxon>
        <taxon>Viridiplantae</taxon>
        <taxon>Streptophyta</taxon>
        <taxon>Embryophyta</taxon>
        <taxon>Tracheophyta</taxon>
        <taxon>Spermatophyta</taxon>
        <taxon>Magnoliopsida</taxon>
        <taxon>eudicotyledons</taxon>
        <taxon>Gunneridae</taxon>
        <taxon>Pentapetalae</taxon>
        <taxon>rosids</taxon>
        <taxon>fabids</taxon>
        <taxon>Fabales</taxon>
        <taxon>Fabaceae</taxon>
        <taxon>Papilionoideae</taxon>
        <taxon>50 kb inversion clade</taxon>
        <taxon>dalbergioids sensu lato</taxon>
        <taxon>Dalbergieae</taxon>
        <taxon>Pterocarpus clade</taxon>
        <taxon>Stylosanthes</taxon>
    </lineage>
</organism>
<dbReference type="Proteomes" id="UP001341840">
    <property type="component" value="Unassembled WGS sequence"/>
</dbReference>
<accession>A0ABU6SCI1</accession>
<evidence type="ECO:0000313" key="2">
    <source>
        <dbReference type="EMBL" id="MED6133478.1"/>
    </source>
</evidence>
<reference evidence="2 3" key="1">
    <citation type="journal article" date="2023" name="Plants (Basel)">
        <title>Bridging the Gap: Combining Genomics and Transcriptomics Approaches to Understand Stylosanthes scabra, an Orphan Legume from the Brazilian Caatinga.</title>
        <authorList>
            <person name="Ferreira-Neto J.R.C."/>
            <person name="da Silva M.D."/>
            <person name="Binneck E."/>
            <person name="de Melo N.F."/>
            <person name="da Silva R.H."/>
            <person name="de Melo A.L.T.M."/>
            <person name="Pandolfi V."/>
            <person name="Bustamante F.O."/>
            <person name="Brasileiro-Vidal A.C."/>
            <person name="Benko-Iseppon A.M."/>
        </authorList>
    </citation>
    <scope>NUCLEOTIDE SEQUENCE [LARGE SCALE GENOMIC DNA]</scope>
    <source>
        <tissue evidence="2">Leaves</tissue>
    </source>
</reference>
<protein>
    <submittedName>
        <fullName evidence="2">Uncharacterized protein</fullName>
    </submittedName>
</protein>
<keyword evidence="3" id="KW-1185">Reference proteome</keyword>
<gene>
    <name evidence="2" type="ORF">PIB30_028544</name>
</gene>
<proteinExistence type="predicted"/>
<evidence type="ECO:0000256" key="1">
    <source>
        <dbReference type="SAM" id="MobiDB-lite"/>
    </source>
</evidence>
<comment type="caution">
    <text evidence="2">The sequence shown here is derived from an EMBL/GenBank/DDBJ whole genome shotgun (WGS) entry which is preliminary data.</text>
</comment>
<dbReference type="EMBL" id="JASCZI010060528">
    <property type="protein sequence ID" value="MED6133478.1"/>
    <property type="molecule type" value="Genomic_DNA"/>
</dbReference>
<feature type="region of interest" description="Disordered" evidence="1">
    <location>
        <begin position="24"/>
        <end position="52"/>
    </location>
</feature>